<keyword evidence="3" id="KW-1185">Reference proteome</keyword>
<gene>
    <name evidence="2" type="ORF">OKA05_09185</name>
</gene>
<proteinExistence type="predicted"/>
<feature type="transmembrane region" description="Helical" evidence="1">
    <location>
        <begin position="30"/>
        <end position="49"/>
    </location>
</feature>
<evidence type="ECO:0000313" key="2">
    <source>
        <dbReference type="EMBL" id="MCW1922725.1"/>
    </source>
</evidence>
<reference evidence="2 3" key="1">
    <citation type="submission" date="2022-10" db="EMBL/GenBank/DDBJ databases">
        <title>Luteolibacter arcticus strain CCTCC AB 2014275, whole genome shotgun sequencing project.</title>
        <authorList>
            <person name="Zhao G."/>
            <person name="Shen L."/>
        </authorList>
    </citation>
    <scope>NUCLEOTIDE SEQUENCE [LARGE SCALE GENOMIC DNA]</scope>
    <source>
        <strain evidence="2 3">CCTCC AB 2014275</strain>
    </source>
</reference>
<keyword evidence="1" id="KW-1133">Transmembrane helix</keyword>
<organism evidence="2 3">
    <name type="scientific">Luteolibacter arcticus</name>
    <dbReference type="NCBI Taxonomy" id="1581411"/>
    <lineage>
        <taxon>Bacteria</taxon>
        <taxon>Pseudomonadati</taxon>
        <taxon>Verrucomicrobiota</taxon>
        <taxon>Verrucomicrobiia</taxon>
        <taxon>Verrucomicrobiales</taxon>
        <taxon>Verrucomicrobiaceae</taxon>
        <taxon>Luteolibacter</taxon>
    </lineage>
</organism>
<sequence>MKPLSASIIVLAAALLIASGGHIRSHDTAVTVMGIGCLVGLGGLISWVVTPQEK</sequence>
<accession>A0ABT3GGK1</accession>
<keyword evidence="1" id="KW-0472">Membrane</keyword>
<evidence type="ECO:0000256" key="1">
    <source>
        <dbReference type="SAM" id="Phobius"/>
    </source>
</evidence>
<dbReference type="Proteomes" id="UP001320876">
    <property type="component" value="Unassembled WGS sequence"/>
</dbReference>
<evidence type="ECO:0000313" key="3">
    <source>
        <dbReference type="Proteomes" id="UP001320876"/>
    </source>
</evidence>
<dbReference type="EMBL" id="JAPDDT010000003">
    <property type="protein sequence ID" value="MCW1922725.1"/>
    <property type="molecule type" value="Genomic_DNA"/>
</dbReference>
<comment type="caution">
    <text evidence="2">The sequence shown here is derived from an EMBL/GenBank/DDBJ whole genome shotgun (WGS) entry which is preliminary data.</text>
</comment>
<keyword evidence="1" id="KW-0812">Transmembrane</keyword>
<dbReference type="RefSeq" id="WP_264486833.1">
    <property type="nucleotide sequence ID" value="NZ_JAPDDT010000003.1"/>
</dbReference>
<protein>
    <submittedName>
        <fullName evidence="2">Uncharacterized protein</fullName>
    </submittedName>
</protein>
<name>A0ABT3GGK1_9BACT</name>